<reference evidence="2" key="1">
    <citation type="journal article" date="2020" name="Nat. Commun.">
        <title>Genome sequence of the cluster root forming white lupin.</title>
        <authorList>
            <person name="Hufnagel B."/>
            <person name="Marques A."/>
            <person name="Soriano A."/>
            <person name="Marques L."/>
            <person name="Divol F."/>
            <person name="Doumas P."/>
            <person name="Sallet E."/>
            <person name="Mancinotti D."/>
            <person name="Carrere S."/>
            <person name="Marande W."/>
            <person name="Arribat S."/>
            <person name="Keller J."/>
            <person name="Huneau C."/>
            <person name="Blein T."/>
            <person name="Aime D."/>
            <person name="Laguerre M."/>
            <person name="Taylor J."/>
            <person name="Schubert V."/>
            <person name="Nelson M."/>
            <person name="Geu-Flores F."/>
            <person name="Crespi M."/>
            <person name="Gallardo-Guerrero K."/>
            <person name="Delaux P.-M."/>
            <person name="Salse J."/>
            <person name="Berges H."/>
            <person name="Guyot R."/>
            <person name="Gouzy J."/>
            <person name="Peret B."/>
        </authorList>
    </citation>
    <scope>NUCLEOTIDE SEQUENCE [LARGE SCALE GENOMIC DNA]</scope>
    <source>
        <strain evidence="2">cv. Amiga</strain>
    </source>
</reference>
<organism evidence="1 2">
    <name type="scientific">Lupinus albus</name>
    <name type="common">White lupine</name>
    <name type="synonym">Lupinus termis</name>
    <dbReference type="NCBI Taxonomy" id="3870"/>
    <lineage>
        <taxon>Eukaryota</taxon>
        <taxon>Viridiplantae</taxon>
        <taxon>Streptophyta</taxon>
        <taxon>Embryophyta</taxon>
        <taxon>Tracheophyta</taxon>
        <taxon>Spermatophyta</taxon>
        <taxon>Magnoliopsida</taxon>
        <taxon>eudicotyledons</taxon>
        <taxon>Gunneridae</taxon>
        <taxon>Pentapetalae</taxon>
        <taxon>rosids</taxon>
        <taxon>fabids</taxon>
        <taxon>Fabales</taxon>
        <taxon>Fabaceae</taxon>
        <taxon>Papilionoideae</taxon>
        <taxon>50 kb inversion clade</taxon>
        <taxon>genistoids sensu lato</taxon>
        <taxon>core genistoids</taxon>
        <taxon>Genisteae</taxon>
        <taxon>Lupinus</taxon>
    </lineage>
</organism>
<evidence type="ECO:0000313" key="2">
    <source>
        <dbReference type="Proteomes" id="UP000447434"/>
    </source>
</evidence>
<protein>
    <submittedName>
        <fullName evidence="1">Uncharacterized protein</fullName>
    </submittedName>
</protein>
<comment type="caution">
    <text evidence="1">The sequence shown here is derived from an EMBL/GenBank/DDBJ whole genome shotgun (WGS) entry which is preliminary data.</text>
</comment>
<gene>
    <name evidence="1" type="ORF">Lalb_Chr17g0344141</name>
</gene>
<dbReference type="PANTHER" id="PTHR33448">
    <property type="entry name" value="CHLOROPLAST PROTEIN HCF243-RELATED"/>
    <property type="match status" value="1"/>
</dbReference>
<dbReference type="PANTHER" id="PTHR33448:SF3">
    <property type="entry name" value="OS09G0370000 PROTEIN"/>
    <property type="match status" value="1"/>
</dbReference>
<dbReference type="OrthoDB" id="10350939at2759"/>
<keyword evidence="2" id="KW-1185">Reference proteome</keyword>
<name>A0A6A5LX94_LUPAL</name>
<dbReference type="AlphaFoldDB" id="A0A6A5LX94"/>
<evidence type="ECO:0000313" key="1">
    <source>
        <dbReference type="EMBL" id="KAE9595949.1"/>
    </source>
</evidence>
<proteinExistence type="predicted"/>
<dbReference type="EMBL" id="WOCE01000017">
    <property type="protein sequence ID" value="KAE9595949.1"/>
    <property type="molecule type" value="Genomic_DNA"/>
</dbReference>
<accession>A0A6A5LX94</accession>
<dbReference type="Proteomes" id="UP000447434">
    <property type="component" value="Chromosome 17"/>
</dbReference>
<sequence length="329" mass="37337">MKGREAKTTSSTDLLVCFPSGIQLALMHNPICSPGRTQDHNNRRHNNRHHHLKKSSTTRSIGQASPLIWTNAKSEITEPTSPKVNCAGKIKVIRPKTTATTKSWQSVMEEIEKIHSNNKHKKRSKLALSLSFKKEVMHLLTCLSCMRLDLRCFGTLNHEGEDDEDIEDEGYGEKENHVVIEENDNETSGTVFSKWLMVLQENKTNELHKEDTNNGSSVEEAEEAIVPPSNALLLMRCRSAPVKSLWKEKEDEKSEEQNEQGKDKEKVAWVNKGKSLKSLMEENRKKENLVVMRYDSDIFKISSSEIAKNTWIVGGLRDSVLPKSRSCNK</sequence>